<keyword evidence="3" id="KW-1185">Reference proteome</keyword>
<dbReference type="RefSeq" id="WP_042485063.1">
    <property type="nucleotide sequence ID" value="NZ_BBPI01000030.1"/>
</dbReference>
<dbReference type="Proteomes" id="UP000032305">
    <property type="component" value="Unassembled WGS sequence"/>
</dbReference>
<gene>
    <name evidence="2" type="ORF">SP5_030_00360</name>
</gene>
<accession>A0A0A1W4U2</accession>
<name>A0A0A1W4U2_9SPHN</name>
<protein>
    <recommendedName>
        <fullName evidence="4">CopG family transcriptional regulator</fullName>
    </recommendedName>
</protein>
<feature type="region of interest" description="Disordered" evidence="1">
    <location>
        <begin position="122"/>
        <end position="147"/>
    </location>
</feature>
<dbReference type="EMBL" id="BBPI01000030">
    <property type="protein sequence ID" value="GAM00338.1"/>
    <property type="molecule type" value="Genomic_DNA"/>
</dbReference>
<evidence type="ECO:0000313" key="2">
    <source>
        <dbReference type="EMBL" id="GAM00338.1"/>
    </source>
</evidence>
<proteinExistence type="predicted"/>
<reference evidence="2 3" key="1">
    <citation type="submission" date="2014-11" db="EMBL/GenBank/DDBJ databases">
        <title>Whole genome shotgun sequence of Sphingomonas parapaucimobilis NBRC 15100.</title>
        <authorList>
            <person name="Katano-Makiyama Y."/>
            <person name="Hosoyama A."/>
            <person name="Hashimoto M."/>
            <person name="Hosoyama Y."/>
            <person name="Noguchi M."/>
            <person name="Numata M."/>
            <person name="Tsuchikane K."/>
            <person name="Hirakata S."/>
            <person name="Uohara A."/>
            <person name="Shimodaira J."/>
            <person name="Ohji S."/>
            <person name="Ichikawa N."/>
            <person name="Kimura A."/>
            <person name="Yamazoe A."/>
            <person name="Fujita N."/>
        </authorList>
    </citation>
    <scope>NUCLEOTIDE SEQUENCE [LARGE SCALE GENOMIC DNA]</scope>
    <source>
        <strain evidence="2 3">NBRC 15100</strain>
    </source>
</reference>
<sequence length="147" mass="16197">MDKTSDKVRHQLFLPRPLSDRLEALAAKPGATKSAILVDAVTAWLNRRGASELEDRFAIRLDRLTHAIGRVDRDTYVILETLALFIRFELSIQTPLAENDAAGRALGAKRFEAFVTQVGRQVSTGRRSLGGSPQEADTIPSKRGGDR</sequence>
<dbReference type="OrthoDB" id="9803941at2"/>
<dbReference type="AlphaFoldDB" id="A0A0A1W4U2"/>
<evidence type="ECO:0000256" key="1">
    <source>
        <dbReference type="SAM" id="MobiDB-lite"/>
    </source>
</evidence>
<comment type="caution">
    <text evidence="2">The sequence shown here is derived from an EMBL/GenBank/DDBJ whole genome shotgun (WGS) entry which is preliminary data.</text>
</comment>
<organism evidence="2 3">
    <name type="scientific">Sphingomonas parapaucimobilis NBRC 15100</name>
    <dbReference type="NCBI Taxonomy" id="1219049"/>
    <lineage>
        <taxon>Bacteria</taxon>
        <taxon>Pseudomonadati</taxon>
        <taxon>Pseudomonadota</taxon>
        <taxon>Alphaproteobacteria</taxon>
        <taxon>Sphingomonadales</taxon>
        <taxon>Sphingomonadaceae</taxon>
        <taxon>Sphingomonas</taxon>
    </lineage>
</organism>
<dbReference type="eggNOG" id="COG4962">
    <property type="taxonomic scope" value="Bacteria"/>
</dbReference>
<evidence type="ECO:0000313" key="3">
    <source>
        <dbReference type="Proteomes" id="UP000032305"/>
    </source>
</evidence>
<evidence type="ECO:0008006" key="4">
    <source>
        <dbReference type="Google" id="ProtNLM"/>
    </source>
</evidence>